<dbReference type="Proteomes" id="UP001459277">
    <property type="component" value="Unassembled WGS sequence"/>
</dbReference>
<sequence>MPNLKDHRGHAVIETSMMLLSGHYSWCILVLENYYHVNVFTTEFGNSRHFRAVMRFNQVSEYILAHNATCRRNEDAAIIPGQLLLPKDYLLYGPVYGQGFLFCITRWWGIKDINGGRMIAIEMNLFSFA</sequence>
<proteinExistence type="predicted"/>
<comment type="caution">
    <text evidence="1">The sequence shown here is derived from an EMBL/GenBank/DDBJ whole genome shotgun (WGS) entry which is preliminary data.</text>
</comment>
<accession>A0AAW2DVE6</accession>
<dbReference type="EMBL" id="JAZDWU010000001">
    <property type="protein sequence ID" value="KAL0014517.1"/>
    <property type="molecule type" value="Genomic_DNA"/>
</dbReference>
<evidence type="ECO:0000313" key="2">
    <source>
        <dbReference type="Proteomes" id="UP001459277"/>
    </source>
</evidence>
<protein>
    <submittedName>
        <fullName evidence="1">Uncharacterized protein</fullName>
    </submittedName>
</protein>
<name>A0AAW2DVE6_9ROSI</name>
<reference evidence="1 2" key="1">
    <citation type="submission" date="2024-01" db="EMBL/GenBank/DDBJ databases">
        <title>A telomere-to-telomere, gap-free genome of sweet tea (Lithocarpus litseifolius).</title>
        <authorList>
            <person name="Zhou J."/>
        </authorList>
    </citation>
    <scope>NUCLEOTIDE SEQUENCE [LARGE SCALE GENOMIC DNA]</scope>
    <source>
        <strain evidence="1">Zhou-2022a</strain>
        <tissue evidence="1">Leaf</tissue>
    </source>
</reference>
<keyword evidence="2" id="KW-1185">Reference proteome</keyword>
<gene>
    <name evidence="1" type="ORF">SO802_001586</name>
</gene>
<organism evidence="1 2">
    <name type="scientific">Lithocarpus litseifolius</name>
    <dbReference type="NCBI Taxonomy" id="425828"/>
    <lineage>
        <taxon>Eukaryota</taxon>
        <taxon>Viridiplantae</taxon>
        <taxon>Streptophyta</taxon>
        <taxon>Embryophyta</taxon>
        <taxon>Tracheophyta</taxon>
        <taxon>Spermatophyta</taxon>
        <taxon>Magnoliopsida</taxon>
        <taxon>eudicotyledons</taxon>
        <taxon>Gunneridae</taxon>
        <taxon>Pentapetalae</taxon>
        <taxon>rosids</taxon>
        <taxon>fabids</taxon>
        <taxon>Fagales</taxon>
        <taxon>Fagaceae</taxon>
        <taxon>Lithocarpus</taxon>
    </lineage>
</organism>
<evidence type="ECO:0000313" key="1">
    <source>
        <dbReference type="EMBL" id="KAL0014517.1"/>
    </source>
</evidence>
<dbReference type="AlphaFoldDB" id="A0AAW2DVE6"/>